<dbReference type="PANTHER" id="PTHR11926">
    <property type="entry name" value="GLUCOSYL/GLUCURONOSYL TRANSFERASES"/>
    <property type="match status" value="1"/>
</dbReference>
<dbReference type="GO" id="GO:0080044">
    <property type="term" value="F:quercetin 7-O-glucosyltransferase activity"/>
    <property type="evidence" value="ECO:0007669"/>
    <property type="project" value="TreeGrafter"/>
</dbReference>
<evidence type="ECO:0000256" key="4">
    <source>
        <dbReference type="RuleBase" id="RU362057"/>
    </source>
</evidence>
<evidence type="ECO:0000256" key="3">
    <source>
        <dbReference type="RuleBase" id="RU003718"/>
    </source>
</evidence>
<dbReference type="AlphaFoldDB" id="A0A9R0QBR7"/>
<keyword evidence="6" id="KW-1185">Reference proteome</keyword>
<dbReference type="OMA" id="ENWRFLI"/>
<dbReference type="CDD" id="cd03784">
    <property type="entry name" value="GT1_Gtf-like"/>
    <property type="match status" value="1"/>
</dbReference>
<dbReference type="Proteomes" id="UP000324705">
    <property type="component" value="Chromosome 1A"/>
</dbReference>
<reference evidence="5 6" key="1">
    <citation type="submission" date="2017-09" db="EMBL/GenBank/DDBJ databases">
        <authorList>
            <consortium name="International Durum Wheat Genome Sequencing Consortium (IDWGSC)"/>
            <person name="Milanesi L."/>
        </authorList>
    </citation>
    <scope>NUCLEOTIDE SEQUENCE [LARGE SCALE GENOMIC DNA]</scope>
    <source>
        <strain evidence="6">cv. Svevo</strain>
    </source>
</reference>
<dbReference type="Gene3D" id="3.40.50.2000">
    <property type="entry name" value="Glycogen Phosphorylase B"/>
    <property type="match status" value="2"/>
</dbReference>
<dbReference type="EC" id="2.4.1.-" evidence="4"/>
<dbReference type="PROSITE" id="PS00375">
    <property type="entry name" value="UDPGT"/>
    <property type="match status" value="1"/>
</dbReference>
<dbReference type="GO" id="GO:0080043">
    <property type="term" value="F:quercetin 3-O-glucosyltransferase activity"/>
    <property type="evidence" value="ECO:0007669"/>
    <property type="project" value="TreeGrafter"/>
</dbReference>
<dbReference type="InterPro" id="IPR035595">
    <property type="entry name" value="UDP_glycos_trans_CS"/>
</dbReference>
<evidence type="ECO:0000256" key="2">
    <source>
        <dbReference type="ARBA" id="ARBA00022679"/>
    </source>
</evidence>
<evidence type="ECO:0000256" key="1">
    <source>
        <dbReference type="ARBA" id="ARBA00009995"/>
    </source>
</evidence>
<evidence type="ECO:0000313" key="6">
    <source>
        <dbReference type="Proteomes" id="UP000324705"/>
    </source>
</evidence>
<proteinExistence type="inferred from homology"/>
<gene>
    <name evidence="5" type="ORF">TRITD_1Av1G185860</name>
</gene>
<comment type="similarity">
    <text evidence="1 3">Belongs to the UDP-glycosyltransferase family.</text>
</comment>
<keyword evidence="2 3" id="KW-0808">Transferase</keyword>
<organism evidence="5 6">
    <name type="scientific">Triticum turgidum subsp. durum</name>
    <name type="common">Durum wheat</name>
    <name type="synonym">Triticum durum</name>
    <dbReference type="NCBI Taxonomy" id="4567"/>
    <lineage>
        <taxon>Eukaryota</taxon>
        <taxon>Viridiplantae</taxon>
        <taxon>Streptophyta</taxon>
        <taxon>Embryophyta</taxon>
        <taxon>Tracheophyta</taxon>
        <taxon>Spermatophyta</taxon>
        <taxon>Magnoliopsida</taxon>
        <taxon>Liliopsida</taxon>
        <taxon>Poales</taxon>
        <taxon>Poaceae</taxon>
        <taxon>BOP clade</taxon>
        <taxon>Pooideae</taxon>
        <taxon>Triticodae</taxon>
        <taxon>Triticeae</taxon>
        <taxon>Triticinae</taxon>
        <taxon>Triticum</taxon>
    </lineage>
</organism>
<dbReference type="Gramene" id="TRITD1Av1G185860.2">
    <property type="protein sequence ID" value="TRITD1Av1G185860.2"/>
    <property type="gene ID" value="TRITD1Av1G185860"/>
</dbReference>
<dbReference type="FunFam" id="3.40.50.2000:FF:000138">
    <property type="entry name" value="Glycosyltransferase"/>
    <property type="match status" value="1"/>
</dbReference>
<evidence type="ECO:0000313" key="5">
    <source>
        <dbReference type="EMBL" id="VAH08699.1"/>
    </source>
</evidence>
<protein>
    <recommendedName>
        <fullName evidence="4">Glycosyltransferase</fullName>
        <ecNumber evidence="4">2.4.1.-</ecNumber>
    </recommendedName>
</protein>
<name>A0A9R0QBR7_TRITD</name>
<dbReference type="PANTHER" id="PTHR11926:SF1395">
    <property type="entry name" value="GLYCOSYLTRANSFERASE"/>
    <property type="match status" value="1"/>
</dbReference>
<keyword evidence="3" id="KW-0328">Glycosyltransferase</keyword>
<accession>A0A9R0QBR7</accession>
<dbReference type="InterPro" id="IPR002213">
    <property type="entry name" value="UDP_glucos_trans"/>
</dbReference>
<dbReference type="Pfam" id="PF00201">
    <property type="entry name" value="UDPGT"/>
    <property type="match status" value="1"/>
</dbReference>
<dbReference type="SUPFAM" id="SSF53756">
    <property type="entry name" value="UDP-Glycosyltransferase/glycogen phosphorylase"/>
    <property type="match status" value="1"/>
</dbReference>
<dbReference type="EMBL" id="LT934111">
    <property type="protein sequence ID" value="VAH08699.1"/>
    <property type="molecule type" value="Genomic_DNA"/>
</dbReference>
<sequence length="510" mass="55097">MLVQKAFLYSGTGRREYLLAHGQRHDSQFAVRTAAPFVSLSLSLSLQGSGQPAAMGSVAVPPCHVVAVPFPGRGHVNAMLNLCRLLAARDGVSATVVVTEEWLGLLGGPALAPGVRLEAVPNVIPSEHGRAADWAGFVDAVYNKMEAPFERLLDRIGAAPAAIVTDTFVPGAVRVGNRRGVPVCILSALGATMFSVHYRFDRLPTASGGSADMTDVTDDPCLMENYIPGLKSIRLADLEPTHSDKIRLDKILEAYPYVRKAQCVIFTSFYELESNAIDFLRQELPCPVFAVGPCIPFLALQENQADSEEEKGYMTWLDTQPASSVLYVSLGSFLSVSPAQMDEIAIGLAQSKVRFLWVLRDACGRVQGLACGGGSDGVVVPWCDQLKVLCHPSIGGFITHCGMNSTLEALYAGVPMLTLPIAFDQPINSRRIVDEWKVGYSLKEKARADGVIGREEIAETVKRLMDCGDGEGTRRRASLLKEASRAAVEVGGSSDRDMTSFINYISQFKN</sequence>